<gene>
    <name evidence="3" type="ORF">Egran_03065</name>
</gene>
<evidence type="ECO:0000313" key="4">
    <source>
        <dbReference type="Proteomes" id="UP000243515"/>
    </source>
</evidence>
<dbReference type="PROSITE" id="PS50132">
    <property type="entry name" value="RGS"/>
    <property type="match status" value="1"/>
</dbReference>
<reference evidence="3 4" key="1">
    <citation type="journal article" date="2015" name="Environ. Microbiol.">
        <title>Metagenome sequence of Elaphomyces granulatus from sporocarp tissue reveals Ascomycota ectomycorrhizal fingerprints of genome expansion and a Proteobacteria-rich microbiome.</title>
        <authorList>
            <person name="Quandt C.A."/>
            <person name="Kohler A."/>
            <person name="Hesse C.N."/>
            <person name="Sharpton T.J."/>
            <person name="Martin F."/>
            <person name="Spatafora J.W."/>
        </authorList>
    </citation>
    <scope>NUCLEOTIDE SEQUENCE [LARGE SCALE GENOMIC DNA]</scope>
    <source>
        <strain evidence="3 4">OSC145934</strain>
    </source>
</reference>
<organism evidence="3 4">
    <name type="scientific">Elaphomyces granulatus</name>
    <dbReference type="NCBI Taxonomy" id="519963"/>
    <lineage>
        <taxon>Eukaryota</taxon>
        <taxon>Fungi</taxon>
        <taxon>Dikarya</taxon>
        <taxon>Ascomycota</taxon>
        <taxon>Pezizomycotina</taxon>
        <taxon>Eurotiomycetes</taxon>
        <taxon>Eurotiomycetidae</taxon>
        <taxon>Eurotiales</taxon>
        <taxon>Elaphomycetaceae</taxon>
        <taxon>Elaphomyces</taxon>
    </lineage>
</organism>
<evidence type="ECO:0000256" key="1">
    <source>
        <dbReference type="SAM" id="MobiDB-lite"/>
    </source>
</evidence>
<dbReference type="PANTHER" id="PTHR10845">
    <property type="entry name" value="REGULATOR OF G PROTEIN SIGNALING"/>
    <property type="match status" value="1"/>
</dbReference>
<name>A0A232LYH8_9EURO</name>
<dbReference type="SMART" id="SM00315">
    <property type="entry name" value="RGS"/>
    <property type="match status" value="1"/>
</dbReference>
<proteinExistence type="predicted"/>
<feature type="region of interest" description="Disordered" evidence="1">
    <location>
        <begin position="200"/>
        <end position="351"/>
    </location>
</feature>
<comment type="caution">
    <text evidence="3">The sequence shown here is derived from an EMBL/GenBank/DDBJ whole genome shotgun (WGS) entry which is preliminary data.</text>
</comment>
<dbReference type="InterPro" id="IPR016137">
    <property type="entry name" value="RGS"/>
</dbReference>
<dbReference type="PANTHER" id="PTHR10845:SF267">
    <property type="entry name" value="REGULATOR OF G PROTEIN SIGNALING DOMAIN PROTEIN (AFU_ORTHOLOGUE AFUA_6G06860)"/>
    <property type="match status" value="1"/>
</dbReference>
<evidence type="ECO:0000313" key="3">
    <source>
        <dbReference type="EMBL" id="OXV09172.1"/>
    </source>
</evidence>
<dbReference type="AlphaFoldDB" id="A0A232LYH8"/>
<dbReference type="SUPFAM" id="SSF48097">
    <property type="entry name" value="Regulator of G-protein signaling, RGS"/>
    <property type="match status" value="1"/>
</dbReference>
<dbReference type="InterPro" id="IPR036305">
    <property type="entry name" value="RGS_sf"/>
</dbReference>
<dbReference type="OrthoDB" id="10266999at2759"/>
<dbReference type="CDD" id="cd07440">
    <property type="entry name" value="RGS"/>
    <property type="match status" value="1"/>
</dbReference>
<dbReference type="Pfam" id="PF00615">
    <property type="entry name" value="RGS"/>
    <property type="match status" value="1"/>
</dbReference>
<feature type="domain" description="RGS" evidence="2">
    <location>
        <begin position="62"/>
        <end position="191"/>
    </location>
</feature>
<dbReference type="Proteomes" id="UP000243515">
    <property type="component" value="Unassembled WGS sequence"/>
</dbReference>
<protein>
    <recommendedName>
        <fullName evidence="2">RGS domain-containing protein</fullName>
    </recommendedName>
</protein>
<dbReference type="EMBL" id="NPHW01003677">
    <property type="protein sequence ID" value="OXV09172.1"/>
    <property type="molecule type" value="Genomic_DNA"/>
</dbReference>
<feature type="compositionally biased region" description="Polar residues" evidence="1">
    <location>
        <begin position="265"/>
        <end position="282"/>
    </location>
</feature>
<keyword evidence="4" id="KW-1185">Reference proteome</keyword>
<sequence length="351" mass="38552">MLSKKTVQLPLSLWNLTPDPTPVHSPTSSVDGDTEDEVIMDSRPLSVAIPAFCAMRPTLDEVLSNTAPHPYTLSAFMAYLSTNHCLETLEFTTEAKRYGERYRTVSRQIGESPIYSECQQTQQLRMLWQRLLTAYVIPGSPREINLSYEVRDRLLEYTTADAPPPPEILEPALRRMHDLMEESIFIPFLNSLASSAHILPSEPPDLDDRPNQSNSSLDEPLTLRRAASRSRRVSPQSSMTDFASQRYPVGISTKTLGSLGRAGSRLSTTSGDSGSPTLTDDSGVSMLPNPGVEEPMTPPTTPPSGDLNPYPGYSPKSKGDNPFKKMGMKLGFKKKSGSGSTNRDLGFPGED</sequence>
<accession>A0A232LYH8</accession>
<evidence type="ECO:0000259" key="2">
    <source>
        <dbReference type="PROSITE" id="PS50132"/>
    </source>
</evidence>
<dbReference type="Gene3D" id="1.10.167.10">
    <property type="entry name" value="Regulator of G-protein Signalling 4, domain 2"/>
    <property type="match status" value="1"/>
</dbReference>
<dbReference type="InterPro" id="IPR044926">
    <property type="entry name" value="RGS_subdomain_2"/>
</dbReference>